<evidence type="ECO:0000313" key="1">
    <source>
        <dbReference type="EMBL" id="MDD1382651.1"/>
    </source>
</evidence>
<protein>
    <submittedName>
        <fullName evidence="1">Uncharacterized protein</fullName>
    </submittedName>
</protein>
<proteinExistence type="predicted"/>
<gene>
    <name evidence="1" type="ORF">PSQ53_06810</name>
</gene>
<evidence type="ECO:0000313" key="2">
    <source>
        <dbReference type="Proteomes" id="UP001217945"/>
    </source>
</evidence>
<organism evidence="1 2">
    <name type="scientific">Limosilactobacillus reuteri</name>
    <name type="common">Lactobacillus reuteri</name>
    <dbReference type="NCBI Taxonomy" id="1598"/>
    <lineage>
        <taxon>Bacteria</taxon>
        <taxon>Bacillati</taxon>
        <taxon>Bacillota</taxon>
        <taxon>Bacilli</taxon>
        <taxon>Lactobacillales</taxon>
        <taxon>Lactobacillaceae</taxon>
        <taxon>Limosilactobacillus</taxon>
    </lineage>
</organism>
<comment type="caution">
    <text evidence="1">The sequence shown here is derived from an EMBL/GenBank/DDBJ whole genome shotgun (WGS) entry which is preliminary data.</text>
</comment>
<dbReference type="EMBL" id="JAQTKT010000001">
    <property type="protein sequence ID" value="MDD1382651.1"/>
    <property type="molecule type" value="Genomic_DNA"/>
</dbReference>
<dbReference type="AlphaFoldDB" id="A0AAW6JEY9"/>
<sequence>MTGSKEFIRSMTLSTKRLSKEALKFDEKNKEYKFYHRTLSEMWNLIGNNGILLNPIRYSVKAQKIFTTSKLRKQGFQSLSELKWDEWRKLKGQDEFLLLNDLMWEHAYTRSDFASDAIEIVRYGKNVNDKLGELIKKHQIIWITREENKCLTKHGYRSHRPNGWETAYEECEIELV</sequence>
<dbReference type="RefSeq" id="WP_098035002.1">
    <property type="nucleotide sequence ID" value="NZ_JAQTKT010000001.1"/>
</dbReference>
<name>A0AAW6JEY9_LIMRT</name>
<accession>A0AAW6JEY9</accession>
<reference evidence="1" key="1">
    <citation type="submission" date="2023-02" db="EMBL/GenBank/DDBJ databases">
        <title>Complete genome sequence of Limosilactobacillus reuteri SRCM217616 isolated from Bos taurus feces.</title>
        <authorList>
            <person name="Yang H.-G."/>
            <person name="Kim J.-W."/>
            <person name="Ha G.-S."/>
            <person name="Yang H.-J."/>
            <person name="Jeong D.-Y."/>
        </authorList>
    </citation>
    <scope>NUCLEOTIDE SEQUENCE</scope>
    <source>
        <strain evidence="1">SRCM217616</strain>
    </source>
</reference>
<dbReference type="Proteomes" id="UP001217945">
    <property type="component" value="Unassembled WGS sequence"/>
</dbReference>